<dbReference type="Pfam" id="PF15386">
    <property type="entry name" value="Tantalus"/>
    <property type="match status" value="1"/>
</dbReference>
<protein>
    <recommendedName>
        <fullName evidence="3">Tantalus-like domain-containing protein</fullName>
    </recommendedName>
</protein>
<dbReference type="STRING" id="623744.A0A553PUQ0"/>
<evidence type="ECO:0000256" key="2">
    <source>
        <dbReference type="SAM" id="MobiDB-lite"/>
    </source>
</evidence>
<dbReference type="PANTHER" id="PTHR14522">
    <property type="entry name" value="EMO2-RELATED"/>
    <property type="match status" value="1"/>
</dbReference>
<keyword evidence="1" id="KW-0597">Phosphoprotein</keyword>
<name>A0A553PUQ0_9TELE</name>
<feature type="domain" description="Tantalus-like" evidence="3">
    <location>
        <begin position="801"/>
        <end position="846"/>
    </location>
</feature>
<comment type="caution">
    <text evidence="4">The sequence shown here is derived from an EMBL/GenBank/DDBJ whole genome shotgun (WGS) entry which is preliminary data.</text>
</comment>
<proteinExistence type="predicted"/>
<organism evidence="4 5">
    <name type="scientific">Danionella cerebrum</name>
    <dbReference type="NCBI Taxonomy" id="2873325"/>
    <lineage>
        <taxon>Eukaryota</taxon>
        <taxon>Metazoa</taxon>
        <taxon>Chordata</taxon>
        <taxon>Craniata</taxon>
        <taxon>Vertebrata</taxon>
        <taxon>Euteleostomi</taxon>
        <taxon>Actinopterygii</taxon>
        <taxon>Neopterygii</taxon>
        <taxon>Teleostei</taxon>
        <taxon>Ostariophysi</taxon>
        <taxon>Cypriniformes</taxon>
        <taxon>Danionidae</taxon>
        <taxon>Danioninae</taxon>
        <taxon>Danionella</taxon>
    </lineage>
</organism>
<dbReference type="InterPro" id="IPR028149">
    <property type="entry name" value="Tantalus-like"/>
</dbReference>
<feature type="region of interest" description="Disordered" evidence="2">
    <location>
        <begin position="541"/>
        <end position="562"/>
    </location>
</feature>
<feature type="compositionally biased region" description="Basic and acidic residues" evidence="2">
    <location>
        <begin position="748"/>
        <end position="757"/>
    </location>
</feature>
<dbReference type="InterPro" id="IPR026320">
    <property type="entry name" value="PRR14"/>
</dbReference>
<dbReference type="Proteomes" id="UP000316079">
    <property type="component" value="Unassembled WGS sequence"/>
</dbReference>
<dbReference type="EMBL" id="SRMA01026632">
    <property type="protein sequence ID" value="TRY81407.1"/>
    <property type="molecule type" value="Genomic_DNA"/>
</dbReference>
<dbReference type="PANTHER" id="PTHR14522:SF2">
    <property type="entry name" value="PROLINE-RICH PROTEIN 14"/>
    <property type="match status" value="1"/>
</dbReference>
<gene>
    <name evidence="4" type="ORF">DNTS_032841</name>
</gene>
<keyword evidence="5" id="KW-1185">Reference proteome</keyword>
<evidence type="ECO:0000259" key="3">
    <source>
        <dbReference type="Pfam" id="PF15386"/>
    </source>
</evidence>
<evidence type="ECO:0000313" key="5">
    <source>
        <dbReference type="Proteomes" id="UP000316079"/>
    </source>
</evidence>
<feature type="region of interest" description="Disordered" evidence="2">
    <location>
        <begin position="1"/>
        <end position="32"/>
    </location>
</feature>
<evidence type="ECO:0000313" key="4">
    <source>
        <dbReference type="EMBL" id="TRY81407.1"/>
    </source>
</evidence>
<evidence type="ECO:0000256" key="1">
    <source>
        <dbReference type="ARBA" id="ARBA00022553"/>
    </source>
</evidence>
<feature type="region of interest" description="Disordered" evidence="2">
    <location>
        <begin position="181"/>
        <end position="201"/>
    </location>
</feature>
<accession>A0A553PUQ0</accession>
<dbReference type="OrthoDB" id="6163216at2759"/>
<feature type="region of interest" description="Disordered" evidence="2">
    <location>
        <begin position="855"/>
        <end position="887"/>
    </location>
</feature>
<sequence length="912" mass="100510">MDHYKMLSNPLVEQKGTEQVPASAAGPCHRSTHSPLYQEQALRCREDTASSDCPQSLDLGKEDKLRGAQLTSSTSSFFPPAGPSGEQLGVLERCLSSHQSEMKRLLTESFGALAQRLEAVERRMDQLCSQSTSQTLSLAQLHCKVAQFGGDLSIVSPNTSTVSSTYSLGVDSEVAKDDQGILSKDSSSMPPMFHKPPKTKSDTGCTWTVPALVQSSQSPAQKPEYLGCQGGNCSGPCSSCGSLKTCHSMQMNNCFPRNFSPVSDFEDQELELEAEKDRVALSLLVDSVISTSDDSQGFPCKKEVLSPAHVEDHISDPDVEEPLNNQHLQVHQPSPLPSIQINQSAATSDFKFSIKKEPLCSFPESENSNLFNEEVKHGMRETFCRNDINLSSKPLKEQPKRDKLKHCLVVLKPLHKDKKLIQDKMNGAFNAAASSECKSSSMVDYKSRKALLLETKAGGAEVSPKMDSKGKSSACTLSNSKNCSVSAQEEPVQPHRKCKSKAVKVSQSSCASDSVNGFSESVSQNGTNLLLNHLLETAQRLMSSSSSSNNPKRPISFPRTGSKLKHWDAKTNHLPCSSAPKPGQPVSLSFPEHGSAISNLCTSILEDFLPCPLDAFFVNPDDGSSQLSRPSSPPLYSLSKGSFSGVSTVLALSSPSSFRLWFRHRRLRAPLMQLSRPGVHTIVSHILDQCRCHPFRPLVDYTPPPGLDNDHHYTQRISQEATATRKRASARKVVSFSSACHLSKIRLTPERSLDRPSRHSISPKSPRLDGCPSESRPSFAIVSANVKYPGLRRGPTRELNQKKEFSLEEIYTNKNYKSPTPNRSLETIFEEPKEKNGSLVCIGHQKRKRVLDFPDFTQPRKRKARSPLGPVRVKAPRGRPRRGRQDDADLDVMLIERLTELEDYFSRQGLEV</sequence>
<dbReference type="AlphaFoldDB" id="A0A553PUQ0"/>
<reference evidence="4 5" key="1">
    <citation type="journal article" date="2019" name="Sci. Data">
        <title>Hybrid genome assembly and annotation of Danionella translucida.</title>
        <authorList>
            <person name="Kadobianskyi M."/>
            <person name="Schulze L."/>
            <person name="Schuelke M."/>
            <person name="Judkewitz B."/>
        </authorList>
    </citation>
    <scope>NUCLEOTIDE SEQUENCE [LARGE SCALE GENOMIC DNA]</scope>
    <source>
        <strain evidence="4 5">Bolton</strain>
    </source>
</reference>
<feature type="region of interest" description="Disordered" evidence="2">
    <location>
        <begin position="748"/>
        <end position="774"/>
    </location>
</feature>